<dbReference type="Pfam" id="PF00488">
    <property type="entry name" value="MutS_V"/>
    <property type="match status" value="1"/>
</dbReference>
<proteinExistence type="predicted"/>
<gene>
    <name evidence="5" type="ORF">SAMN04488135_10820</name>
    <name evidence="6" type="ORF">SAMN04488135_12320</name>
</gene>
<protein>
    <submittedName>
        <fullName evidence="6">MutS domain V</fullName>
    </submittedName>
</protein>
<dbReference type="GO" id="GO:0006298">
    <property type="term" value="P:mismatch repair"/>
    <property type="evidence" value="ECO:0007669"/>
    <property type="project" value="InterPro"/>
</dbReference>
<keyword evidence="2" id="KW-0067">ATP-binding</keyword>
<evidence type="ECO:0000313" key="7">
    <source>
        <dbReference type="Proteomes" id="UP000184226"/>
    </source>
</evidence>
<dbReference type="InterPro" id="IPR045076">
    <property type="entry name" value="MutS"/>
</dbReference>
<evidence type="ECO:0000256" key="2">
    <source>
        <dbReference type="ARBA" id="ARBA00022840"/>
    </source>
</evidence>
<evidence type="ECO:0000313" key="5">
    <source>
        <dbReference type="EMBL" id="SHI06223.1"/>
    </source>
</evidence>
<keyword evidence="7" id="KW-1185">Reference proteome</keyword>
<organism evidence="6 7">
    <name type="scientific">Pollutimonas bauzanensis</name>
    <dbReference type="NCBI Taxonomy" id="658167"/>
    <lineage>
        <taxon>Bacteria</taxon>
        <taxon>Pseudomonadati</taxon>
        <taxon>Pseudomonadota</taxon>
        <taxon>Betaproteobacteria</taxon>
        <taxon>Burkholderiales</taxon>
        <taxon>Alcaligenaceae</taxon>
        <taxon>Pollutimonas</taxon>
    </lineage>
</organism>
<dbReference type="EMBL" id="FQXE01000023">
    <property type="protein sequence ID" value="SHI39861.1"/>
    <property type="molecule type" value="Genomic_DNA"/>
</dbReference>
<dbReference type="GO" id="GO:0030983">
    <property type="term" value="F:mismatched DNA binding"/>
    <property type="evidence" value="ECO:0007669"/>
    <property type="project" value="InterPro"/>
</dbReference>
<name>A0A1M6ATW3_9BURK</name>
<feature type="domain" description="DNA mismatch repair proteins mutS family" evidence="4">
    <location>
        <begin position="330"/>
        <end position="510"/>
    </location>
</feature>
<dbReference type="OrthoDB" id="9808166at2"/>
<dbReference type="SMART" id="SM00534">
    <property type="entry name" value="MUTSac"/>
    <property type="match status" value="1"/>
</dbReference>
<reference evidence="6 7" key="1">
    <citation type="submission" date="2016-11" db="EMBL/GenBank/DDBJ databases">
        <authorList>
            <person name="Jaros S."/>
            <person name="Januszkiewicz K."/>
            <person name="Wedrychowicz H."/>
        </authorList>
    </citation>
    <scope>NUCLEOTIDE SEQUENCE [LARGE SCALE GENOMIC DNA]</scope>
    <source>
        <strain evidence="6 7">CGMCC 1.10190</strain>
    </source>
</reference>
<dbReference type="STRING" id="658167.SAMN04488135_10820"/>
<dbReference type="AlphaFoldDB" id="A0A1M6ATW3"/>
<accession>A0A1M6ATW3</accession>
<dbReference type="GO" id="GO:0005524">
    <property type="term" value="F:ATP binding"/>
    <property type="evidence" value="ECO:0007669"/>
    <property type="project" value="UniProtKB-KW"/>
</dbReference>
<sequence>MTFSSILFPRIEDSMTKESADAPEFFVDLNLDQIVAAITAGADEYNLPPFFHVSLGDMETITYRNEVMQDLEDPTAMACVNAFAQSMRTMREHIKQSGKLSYKYQKEWWFLDAVQIYCEAVSTLARDLSHCNLASAGGLGLCDYLASYTGSEPFTSLLQETTQLKADLSAVQYCMRIKGATIEVQKYGSQADYSASVEKTFEKFKRGAVKDYKAKFIEWPDMNHVEAQVLEFVAQLNPELFERLDDYCVTHGDYLDPTIAVFDREVQFYVAYLGYVAVLKQAGLTFCYAKVSDQTKAVLADECFDLALAHKLIHDKSAVVCNDFYLSGPERIFVVSGPNNGGKTTFARTFGQLHYMASLGCPVAGRQAQLFHFDRLFAHFEREENIKNLRGKLQDDLVRIHSILEKASPNSIVIMNEIFTSTTSQDALFLSKYVLEEIIKRDLLCVCVTFLDELSSMSEKTVSVVSTIVPKNPTLRTYKLVRKPSDGLAYALSLAEKYRLTYALLQERLKS</sequence>
<dbReference type="Gene3D" id="3.40.50.300">
    <property type="entry name" value="P-loop containing nucleotide triphosphate hydrolases"/>
    <property type="match status" value="1"/>
</dbReference>
<dbReference type="RefSeq" id="WP_073104217.1">
    <property type="nucleotide sequence ID" value="NZ_FQXE01000008.1"/>
</dbReference>
<evidence type="ECO:0000256" key="1">
    <source>
        <dbReference type="ARBA" id="ARBA00022741"/>
    </source>
</evidence>
<dbReference type="PANTHER" id="PTHR11361">
    <property type="entry name" value="DNA MISMATCH REPAIR PROTEIN MUTS FAMILY MEMBER"/>
    <property type="match status" value="1"/>
</dbReference>
<keyword evidence="1" id="KW-0547">Nucleotide-binding</keyword>
<dbReference type="InterPro" id="IPR027417">
    <property type="entry name" value="P-loop_NTPase"/>
</dbReference>
<evidence type="ECO:0000259" key="4">
    <source>
        <dbReference type="SMART" id="SM00534"/>
    </source>
</evidence>
<keyword evidence="3" id="KW-0238">DNA-binding</keyword>
<dbReference type="SUPFAM" id="SSF52540">
    <property type="entry name" value="P-loop containing nucleoside triphosphate hydrolases"/>
    <property type="match status" value="1"/>
</dbReference>
<dbReference type="PANTHER" id="PTHR11361:SF34">
    <property type="entry name" value="DNA MISMATCH REPAIR PROTEIN MSH1, MITOCHONDRIAL"/>
    <property type="match status" value="1"/>
</dbReference>
<dbReference type="Proteomes" id="UP000184226">
    <property type="component" value="Unassembled WGS sequence"/>
</dbReference>
<evidence type="ECO:0000313" key="6">
    <source>
        <dbReference type="EMBL" id="SHI39861.1"/>
    </source>
</evidence>
<dbReference type="GO" id="GO:0005829">
    <property type="term" value="C:cytosol"/>
    <property type="evidence" value="ECO:0007669"/>
    <property type="project" value="TreeGrafter"/>
</dbReference>
<dbReference type="EMBL" id="FQXE01000008">
    <property type="protein sequence ID" value="SHI06223.1"/>
    <property type="molecule type" value="Genomic_DNA"/>
</dbReference>
<evidence type="ECO:0000256" key="3">
    <source>
        <dbReference type="ARBA" id="ARBA00023125"/>
    </source>
</evidence>
<dbReference type="GO" id="GO:0140664">
    <property type="term" value="F:ATP-dependent DNA damage sensor activity"/>
    <property type="evidence" value="ECO:0007669"/>
    <property type="project" value="InterPro"/>
</dbReference>
<dbReference type="InterPro" id="IPR000432">
    <property type="entry name" value="DNA_mismatch_repair_MutS_C"/>
</dbReference>